<proteinExistence type="predicted"/>
<dbReference type="Proteomes" id="UP000003959">
    <property type="component" value="Unassembled WGS sequence"/>
</dbReference>
<keyword evidence="2" id="KW-1185">Reference proteome</keyword>
<evidence type="ECO:0000313" key="1">
    <source>
        <dbReference type="EMBL" id="EGJ30217.1"/>
    </source>
</evidence>
<organism evidence="1 2">
    <name type="scientific">Moorena producens 3L</name>
    <dbReference type="NCBI Taxonomy" id="489825"/>
    <lineage>
        <taxon>Bacteria</taxon>
        <taxon>Bacillati</taxon>
        <taxon>Cyanobacteriota</taxon>
        <taxon>Cyanophyceae</taxon>
        <taxon>Coleofasciculales</taxon>
        <taxon>Coleofasciculaceae</taxon>
        <taxon>Moorena</taxon>
    </lineage>
</organism>
<dbReference type="HOGENOM" id="CLU_2974469_0_0_3"/>
<dbReference type="EMBL" id="GL890956">
    <property type="protein sequence ID" value="EGJ30217.1"/>
    <property type="molecule type" value="Genomic_DNA"/>
</dbReference>
<gene>
    <name evidence="1" type="ORF">LYNGBM3L_53400</name>
</gene>
<evidence type="ECO:0000313" key="2">
    <source>
        <dbReference type="Proteomes" id="UP000003959"/>
    </source>
</evidence>
<sequence length="58" mass="6633">MKAKTIKWDDIRSQVLANPEVKAEYEALEFEFNIASQVIAQSEVRSQKSEVITSNSKF</sequence>
<name>F4XYS6_9CYAN</name>
<dbReference type="AlphaFoldDB" id="F4XYS6"/>
<protein>
    <submittedName>
        <fullName evidence="1">Uncharacterized protein</fullName>
    </submittedName>
</protein>
<accession>F4XYS6</accession>
<reference evidence="2" key="1">
    <citation type="journal article" date="2011" name="Proc. Natl. Acad. Sci. U.S.A.">
        <title>Genomic insights into the physiology and ecology of the marine filamentous cyanobacterium Lyngbya majuscula.</title>
        <authorList>
            <person name="Jones A.C."/>
            <person name="Monroe E.A."/>
            <person name="Podell S."/>
            <person name="Hess W.R."/>
            <person name="Klages S."/>
            <person name="Esquenazi E."/>
            <person name="Niessen S."/>
            <person name="Hoover H."/>
            <person name="Rothmann M."/>
            <person name="Lasken R.S."/>
            <person name="Yates J.R.III."/>
            <person name="Reinhardt R."/>
            <person name="Kube M."/>
            <person name="Burkart M.D."/>
            <person name="Allen E.E."/>
            <person name="Dorrestein P.C."/>
            <person name="Gerwick W.H."/>
            <person name="Gerwick L."/>
        </authorList>
    </citation>
    <scope>NUCLEOTIDE SEQUENCE [LARGE SCALE GENOMIC DNA]</scope>
    <source>
        <strain evidence="2">3L</strain>
    </source>
</reference>
<dbReference type="RefSeq" id="WP_008188095.1">
    <property type="nucleotide sequence ID" value="NZ_GL890956.1"/>
</dbReference>